<keyword evidence="2" id="KW-1185">Reference proteome</keyword>
<sequence length="47" mass="5398">MRKLSAECQLKDFVEAENRPTLLTYLDPPKSPLLSRAVSFSNQEMRS</sequence>
<evidence type="ECO:0000313" key="2">
    <source>
        <dbReference type="Proteomes" id="UP000320055"/>
    </source>
</evidence>
<dbReference type="Proteomes" id="UP000320055">
    <property type="component" value="Unassembled WGS sequence"/>
</dbReference>
<reference evidence="1 2" key="1">
    <citation type="submission" date="2019-01" db="EMBL/GenBank/DDBJ databases">
        <authorList>
            <person name="Brito A."/>
        </authorList>
    </citation>
    <scope>NUCLEOTIDE SEQUENCE [LARGE SCALE GENOMIC DNA]</scope>
    <source>
        <strain evidence="1">1</strain>
    </source>
</reference>
<accession>A0A563VMG7</accession>
<protein>
    <submittedName>
        <fullName evidence="1">Uncharacterized protein</fullName>
    </submittedName>
</protein>
<gene>
    <name evidence="1" type="ORF">H1P_1580015</name>
</gene>
<organism evidence="1 2">
    <name type="scientific">Hyella patelloides LEGE 07179</name>
    <dbReference type="NCBI Taxonomy" id="945734"/>
    <lineage>
        <taxon>Bacteria</taxon>
        <taxon>Bacillati</taxon>
        <taxon>Cyanobacteriota</taxon>
        <taxon>Cyanophyceae</taxon>
        <taxon>Pleurocapsales</taxon>
        <taxon>Hyellaceae</taxon>
        <taxon>Hyella</taxon>
    </lineage>
</organism>
<dbReference type="RefSeq" id="WP_186376054.1">
    <property type="nucleotide sequence ID" value="NZ_LR213909.1"/>
</dbReference>
<evidence type="ECO:0000313" key="1">
    <source>
        <dbReference type="EMBL" id="VEP12646.1"/>
    </source>
</evidence>
<name>A0A563VMG7_9CYAN</name>
<proteinExistence type="predicted"/>
<dbReference type="AlphaFoldDB" id="A0A563VMG7"/>
<dbReference type="EMBL" id="CAACVJ010000066">
    <property type="protein sequence ID" value="VEP12646.1"/>
    <property type="molecule type" value="Genomic_DNA"/>
</dbReference>